<keyword evidence="2" id="KW-0489">Methyltransferase</keyword>
<feature type="domain" description="Methyltransferase type 11" evidence="1">
    <location>
        <begin position="6"/>
        <end position="78"/>
    </location>
</feature>
<proteinExistence type="predicted"/>
<accession>A0A1X7H3E0</accession>
<dbReference type="Proteomes" id="UP000192940">
    <property type="component" value="Chromosome I"/>
</dbReference>
<evidence type="ECO:0000313" key="2">
    <source>
        <dbReference type="EMBL" id="SMF78906.1"/>
    </source>
</evidence>
<dbReference type="Gene3D" id="3.40.50.150">
    <property type="entry name" value="Vaccinia Virus protein VP39"/>
    <property type="match status" value="1"/>
</dbReference>
<evidence type="ECO:0000313" key="3">
    <source>
        <dbReference type="Proteomes" id="UP000192940"/>
    </source>
</evidence>
<protein>
    <submittedName>
        <fullName evidence="2">Methylase involved in ubiquinone/menaquinone biosynthesis</fullName>
    </submittedName>
</protein>
<dbReference type="InterPro" id="IPR029063">
    <property type="entry name" value="SAM-dependent_MTases_sf"/>
</dbReference>
<evidence type="ECO:0000259" key="1">
    <source>
        <dbReference type="Pfam" id="PF08241"/>
    </source>
</evidence>
<dbReference type="STRING" id="1313296.SAMN05661091_1633"/>
<dbReference type="PANTHER" id="PTHR43591">
    <property type="entry name" value="METHYLTRANSFERASE"/>
    <property type="match status" value="1"/>
</dbReference>
<dbReference type="EMBL" id="LT840184">
    <property type="protein sequence ID" value="SMF78906.1"/>
    <property type="molecule type" value="Genomic_DNA"/>
</dbReference>
<keyword evidence="2" id="KW-0808">Transferase</keyword>
<organism evidence="2 3">
    <name type="scientific">Paenibacillus uliginis N3/975</name>
    <dbReference type="NCBI Taxonomy" id="1313296"/>
    <lineage>
        <taxon>Bacteria</taxon>
        <taxon>Bacillati</taxon>
        <taxon>Bacillota</taxon>
        <taxon>Bacilli</taxon>
        <taxon>Bacillales</taxon>
        <taxon>Paenibacillaceae</taxon>
        <taxon>Paenibacillus</taxon>
    </lineage>
</organism>
<dbReference type="Pfam" id="PF08241">
    <property type="entry name" value="Methyltransf_11"/>
    <property type="match status" value="1"/>
</dbReference>
<reference evidence="3" key="1">
    <citation type="submission" date="2017-04" db="EMBL/GenBank/DDBJ databases">
        <authorList>
            <person name="Varghese N."/>
            <person name="Submissions S."/>
        </authorList>
    </citation>
    <scope>NUCLEOTIDE SEQUENCE [LARGE SCALE GENOMIC DNA]</scope>
    <source>
        <strain evidence="3">N3/975</strain>
    </source>
</reference>
<dbReference type="CDD" id="cd02440">
    <property type="entry name" value="AdoMet_MTases"/>
    <property type="match status" value="1"/>
</dbReference>
<keyword evidence="3" id="KW-1185">Reference proteome</keyword>
<dbReference type="GO" id="GO:0032259">
    <property type="term" value="P:methylation"/>
    <property type="evidence" value="ECO:0007669"/>
    <property type="project" value="UniProtKB-KW"/>
</dbReference>
<dbReference type="InterPro" id="IPR013216">
    <property type="entry name" value="Methyltransf_11"/>
</dbReference>
<dbReference type="SUPFAM" id="SSF53335">
    <property type="entry name" value="S-adenosyl-L-methionine-dependent methyltransferases"/>
    <property type="match status" value="1"/>
</dbReference>
<keyword evidence="2" id="KW-0830">Ubiquinone</keyword>
<dbReference type="GO" id="GO:0008757">
    <property type="term" value="F:S-adenosylmethionine-dependent methyltransferase activity"/>
    <property type="evidence" value="ECO:0007669"/>
    <property type="project" value="InterPro"/>
</dbReference>
<name>A0A1X7H3E0_9BACL</name>
<sequence length="148" mass="16826">MLPNNIEIFGIDISNEMLEKARKKTNNVVLLNMDAESLKFENEKFDFVILNLILSVVENPQKALLEATRVLSPSGTILVLDKFLDENKKPNILRKALNMITSIFGTDINRRFDEILRSTPLNINHQESSVLNGNYKIIVLEKSTLQAL</sequence>
<gene>
    <name evidence="2" type="ORF">SAMN05661091_1633</name>
</gene>
<dbReference type="AlphaFoldDB" id="A0A1X7H3E0"/>